<reference evidence="1 2" key="1">
    <citation type="submission" date="2015-09" db="EMBL/GenBank/DDBJ databases">
        <authorList>
            <consortium name="Pathogen Informatics"/>
        </authorList>
    </citation>
    <scope>NUCLEOTIDE SEQUENCE [LARGE SCALE GENOMIC DNA]</scope>
    <source>
        <strain evidence="1 2">2789STDY5834966</strain>
    </source>
</reference>
<sequence length="96" mass="11633">MTTEAEIESFNIIRGMLADTVPIEDIKYKDTESYFGILYKNNSWKQICRINLDTRKKQLLIPDENKKFIRFYIESLNDLYKYKDKLIEVLNRYLVR</sequence>
<evidence type="ECO:0000313" key="2">
    <source>
        <dbReference type="Proteomes" id="UP000095390"/>
    </source>
</evidence>
<dbReference type="Proteomes" id="UP000095390">
    <property type="component" value="Unassembled WGS sequence"/>
</dbReference>
<accession>A0A173S1T0</accession>
<name>A0A173S1T0_9FIRM</name>
<dbReference type="GeneID" id="75049946"/>
<dbReference type="AlphaFoldDB" id="A0A173S1T0"/>
<gene>
    <name evidence="1" type="ORF">ERS852578_00606</name>
</gene>
<dbReference type="EMBL" id="CYYC01000005">
    <property type="protein sequence ID" value="CUM84364.1"/>
    <property type="molecule type" value="Genomic_DNA"/>
</dbReference>
<protein>
    <submittedName>
        <fullName evidence="1">Uncharacterized conserved protein</fullName>
    </submittedName>
</protein>
<evidence type="ECO:0000313" key="1">
    <source>
        <dbReference type="EMBL" id="CUM84364.1"/>
    </source>
</evidence>
<organism evidence="1 2">
    <name type="scientific">Anaerobutyricum hallii</name>
    <dbReference type="NCBI Taxonomy" id="39488"/>
    <lineage>
        <taxon>Bacteria</taxon>
        <taxon>Bacillati</taxon>
        <taxon>Bacillota</taxon>
        <taxon>Clostridia</taxon>
        <taxon>Lachnospirales</taxon>
        <taxon>Lachnospiraceae</taxon>
        <taxon>Anaerobutyricum</taxon>
    </lineage>
</organism>
<dbReference type="RefSeq" id="WP_005348237.1">
    <property type="nucleotide sequence ID" value="NZ_CAKXHE010000008.1"/>
</dbReference>
<proteinExistence type="predicted"/>